<accession>A0A2M3ZLJ3</accession>
<sequence>MVQLQVHMILLRSTATTLADFDRHRTRHHVARRQILRHRCISLHKALTLRVNQITALTTATFRDKTSGTVDTGRVELHKLQILRRKPGTCHHRRAIAGTGVSRGAGEVRPSVAARRQHRVLGAETMNATVLEVHCDHTDTLAILHQQVHRKVLDEVVTVVAQRLAVQRVEQRVSGTIGYAAATMRLASLAVLQTLSTESSLIDLAIGGTRERHAVVFQLNHGLRCLARHVVDCILIAQPIRTLHRIVHVPLPIVLLHVTEGRINASLGSDRV</sequence>
<organism evidence="1">
    <name type="scientific">Anopheles braziliensis</name>
    <dbReference type="NCBI Taxonomy" id="58242"/>
    <lineage>
        <taxon>Eukaryota</taxon>
        <taxon>Metazoa</taxon>
        <taxon>Ecdysozoa</taxon>
        <taxon>Arthropoda</taxon>
        <taxon>Hexapoda</taxon>
        <taxon>Insecta</taxon>
        <taxon>Pterygota</taxon>
        <taxon>Neoptera</taxon>
        <taxon>Endopterygota</taxon>
        <taxon>Diptera</taxon>
        <taxon>Nematocera</taxon>
        <taxon>Culicoidea</taxon>
        <taxon>Culicidae</taxon>
        <taxon>Anophelinae</taxon>
        <taxon>Anopheles</taxon>
    </lineage>
</organism>
<dbReference type="AlphaFoldDB" id="A0A2M3ZLJ3"/>
<name>A0A2M3ZLJ3_9DIPT</name>
<reference evidence="1" key="1">
    <citation type="submission" date="2018-01" db="EMBL/GenBank/DDBJ databases">
        <title>An insight into the sialome of Amazonian anophelines.</title>
        <authorList>
            <person name="Ribeiro J.M."/>
            <person name="Scarpassa V."/>
            <person name="Calvo E."/>
        </authorList>
    </citation>
    <scope>NUCLEOTIDE SEQUENCE</scope>
    <source>
        <tissue evidence="1">Salivary glands</tissue>
    </source>
</reference>
<dbReference type="AntiFam" id="ANF00152">
    <property type="entry name" value="Shadow ORF (opposite nadB1)"/>
</dbReference>
<protein>
    <submittedName>
        <fullName evidence="1">Uncharacterized protein</fullName>
    </submittedName>
</protein>
<evidence type="ECO:0000313" key="1">
    <source>
        <dbReference type="EMBL" id="MBW29437.1"/>
    </source>
</evidence>
<dbReference type="EMBL" id="GGFM01008686">
    <property type="protein sequence ID" value="MBW29437.1"/>
    <property type="molecule type" value="Transcribed_RNA"/>
</dbReference>
<proteinExistence type="predicted"/>